<dbReference type="SFLD" id="SFLDG01019">
    <property type="entry name" value="Terpene_Cyclase_Like_1_C_Termi"/>
    <property type="match status" value="1"/>
</dbReference>
<dbReference type="InterPro" id="IPR005630">
    <property type="entry name" value="Terpene_synthase_metal-bd"/>
</dbReference>
<sequence length="490" mass="56959">MAAATITDAPSIWPNGRPPVVVCTKSKWGDTFTSFTLDHQVQEKYDKAIEVLKEEARSMLMAEENTISDKLVLIDTLERVFDKFKGDNGKIKETLSDDAKGQLSLYEAAHLRIHGEQFLEEAVAFTKYHLKRMVQQLECPLQDQVKLALEQPLHRGIPRIETRYYISFYEKDNSKNELLLKLAKLDFNFVQNIHKKELHELSRWWNEHNPDLSYARNRVAEAYLWGTAYHFEPQYSYARAAITQSIQMLTVLDDTYDNYATIEEAQLFDEILERRNIDAIDQLPDYMKLIYRLVFRMYDDYEREAAKQGKLFAIPYTKETVEEICRAQTQALKWTMGEQLHSFEDYIANTVITSTIYVMCAWTISGMKSVSKETIDWLRSEPKIVIASAKVCRYLDDLGSYQAGMDFYMKQHGVSLQETTDKFVELVEDAWKDLNTEWMVKTSVPKDMVEQVLGYARAAEVFYRNCRDGYAKPEVMAPQNIALFVDPIII</sequence>
<keyword evidence="9" id="KW-1185">Reference proteome</keyword>
<evidence type="ECO:0000256" key="5">
    <source>
        <dbReference type="ARBA" id="ARBA00023239"/>
    </source>
</evidence>
<dbReference type="Gene3D" id="1.50.10.130">
    <property type="entry name" value="Terpene synthase, N-terminal domain"/>
    <property type="match status" value="2"/>
</dbReference>
<evidence type="ECO:0000256" key="4">
    <source>
        <dbReference type="ARBA" id="ARBA00022842"/>
    </source>
</evidence>
<evidence type="ECO:0000259" key="7">
    <source>
        <dbReference type="Pfam" id="PF03936"/>
    </source>
</evidence>
<dbReference type="EMBL" id="JABTTQ020000001">
    <property type="protein sequence ID" value="KAK6164144.1"/>
    <property type="molecule type" value="Genomic_DNA"/>
</dbReference>
<dbReference type="InterPro" id="IPR044814">
    <property type="entry name" value="Terpene_cyclase_plant_C1"/>
</dbReference>
<evidence type="ECO:0000313" key="9">
    <source>
        <dbReference type="Proteomes" id="UP001318860"/>
    </source>
</evidence>
<dbReference type="Proteomes" id="UP001318860">
    <property type="component" value="Unassembled WGS sequence"/>
</dbReference>
<name>A0ABR0XYQ2_REHGL</name>
<feature type="domain" description="Terpene synthase N-terminal" evidence="6">
    <location>
        <begin position="79"/>
        <end position="149"/>
    </location>
</feature>
<dbReference type="Pfam" id="PF03936">
    <property type="entry name" value="Terpene_synth_C"/>
    <property type="match status" value="1"/>
</dbReference>
<dbReference type="SUPFAM" id="SSF48576">
    <property type="entry name" value="Terpenoid synthases"/>
    <property type="match status" value="1"/>
</dbReference>
<evidence type="ECO:0000256" key="2">
    <source>
        <dbReference type="ARBA" id="ARBA00004721"/>
    </source>
</evidence>
<dbReference type="PANTHER" id="PTHR31225">
    <property type="entry name" value="OS04G0344100 PROTEIN-RELATED"/>
    <property type="match status" value="1"/>
</dbReference>
<reference evidence="8 9" key="1">
    <citation type="journal article" date="2021" name="Comput. Struct. Biotechnol. J.">
        <title>De novo genome assembly of the potent medicinal plant Rehmannia glutinosa using nanopore technology.</title>
        <authorList>
            <person name="Ma L."/>
            <person name="Dong C."/>
            <person name="Song C."/>
            <person name="Wang X."/>
            <person name="Zheng X."/>
            <person name="Niu Y."/>
            <person name="Chen S."/>
            <person name="Feng W."/>
        </authorList>
    </citation>
    <scope>NUCLEOTIDE SEQUENCE [LARGE SCALE GENOMIC DNA]</scope>
    <source>
        <strain evidence="8">DH-2019</strain>
    </source>
</reference>
<comment type="cofactor">
    <cofactor evidence="1">
        <name>Mg(2+)</name>
        <dbReference type="ChEBI" id="CHEBI:18420"/>
    </cofactor>
</comment>
<evidence type="ECO:0000259" key="6">
    <source>
        <dbReference type="Pfam" id="PF01397"/>
    </source>
</evidence>
<dbReference type="PANTHER" id="PTHR31225:SF253">
    <property type="entry name" value="SESQUITERPENE SYNTHASE 31"/>
    <property type="match status" value="1"/>
</dbReference>
<dbReference type="InterPro" id="IPR008949">
    <property type="entry name" value="Isoprenoid_synthase_dom_sf"/>
</dbReference>
<gene>
    <name evidence="8" type="ORF">DH2020_001008</name>
</gene>
<dbReference type="Gene3D" id="1.10.600.10">
    <property type="entry name" value="Farnesyl Diphosphate Synthase"/>
    <property type="match status" value="2"/>
</dbReference>
<evidence type="ECO:0008006" key="10">
    <source>
        <dbReference type="Google" id="ProtNLM"/>
    </source>
</evidence>
<dbReference type="InterPro" id="IPR001906">
    <property type="entry name" value="Terpene_synth_N"/>
</dbReference>
<comment type="caution">
    <text evidence="8">The sequence shown here is derived from an EMBL/GenBank/DDBJ whole genome shotgun (WGS) entry which is preliminary data.</text>
</comment>
<dbReference type="InterPro" id="IPR036965">
    <property type="entry name" value="Terpene_synth_N_sf"/>
</dbReference>
<feature type="domain" description="Terpene synthase metal-binding" evidence="7">
    <location>
        <begin position="210"/>
        <end position="433"/>
    </location>
</feature>
<protein>
    <recommendedName>
        <fullName evidence="10">(+)-delta-cadinene synthase</fullName>
    </recommendedName>
</protein>
<evidence type="ECO:0000256" key="1">
    <source>
        <dbReference type="ARBA" id="ARBA00001946"/>
    </source>
</evidence>
<keyword evidence="5" id="KW-0456">Lyase</keyword>
<dbReference type="InterPro" id="IPR034741">
    <property type="entry name" value="Terpene_cyclase-like_1_C"/>
</dbReference>
<dbReference type="SUPFAM" id="SSF48239">
    <property type="entry name" value="Terpenoid cyclases/Protein prenyltransferases"/>
    <property type="match status" value="1"/>
</dbReference>
<comment type="pathway">
    <text evidence="2">Secondary metabolite biosynthesis; terpenoid biosynthesis.</text>
</comment>
<dbReference type="Pfam" id="PF01397">
    <property type="entry name" value="Terpene_synth"/>
    <property type="match status" value="1"/>
</dbReference>
<accession>A0ABR0XYQ2</accession>
<dbReference type="InterPro" id="IPR008930">
    <property type="entry name" value="Terpenoid_cyclase/PrenylTrfase"/>
</dbReference>
<evidence type="ECO:0000313" key="8">
    <source>
        <dbReference type="EMBL" id="KAK6164144.1"/>
    </source>
</evidence>
<proteinExistence type="predicted"/>
<keyword evidence="4" id="KW-0460">Magnesium</keyword>
<dbReference type="InterPro" id="IPR050148">
    <property type="entry name" value="Terpene_synthase-like"/>
</dbReference>
<evidence type="ECO:0000256" key="3">
    <source>
        <dbReference type="ARBA" id="ARBA00022723"/>
    </source>
</evidence>
<keyword evidence="3" id="KW-0479">Metal-binding</keyword>
<organism evidence="8 9">
    <name type="scientific">Rehmannia glutinosa</name>
    <name type="common">Chinese foxglove</name>
    <dbReference type="NCBI Taxonomy" id="99300"/>
    <lineage>
        <taxon>Eukaryota</taxon>
        <taxon>Viridiplantae</taxon>
        <taxon>Streptophyta</taxon>
        <taxon>Embryophyta</taxon>
        <taxon>Tracheophyta</taxon>
        <taxon>Spermatophyta</taxon>
        <taxon>Magnoliopsida</taxon>
        <taxon>eudicotyledons</taxon>
        <taxon>Gunneridae</taxon>
        <taxon>Pentapetalae</taxon>
        <taxon>asterids</taxon>
        <taxon>lamiids</taxon>
        <taxon>Lamiales</taxon>
        <taxon>Orobanchaceae</taxon>
        <taxon>Rehmannieae</taxon>
        <taxon>Rehmannia</taxon>
    </lineage>
</organism>
<dbReference type="CDD" id="cd00684">
    <property type="entry name" value="Terpene_cyclase_plant_C1"/>
    <property type="match status" value="1"/>
</dbReference>
<dbReference type="SFLD" id="SFLDS00005">
    <property type="entry name" value="Isoprenoid_Synthase_Type_I"/>
    <property type="match status" value="1"/>
</dbReference>